<feature type="compositionally biased region" description="Basic and acidic residues" evidence="1">
    <location>
        <begin position="55"/>
        <end position="70"/>
    </location>
</feature>
<keyword evidence="3" id="KW-1185">Reference proteome</keyword>
<accession>A0A8X7T172</accession>
<dbReference type="AlphaFoldDB" id="A0A8X7T172"/>
<reference evidence="2" key="2">
    <citation type="journal article" date="2019" name="IMA Fungus">
        <title>Genome sequencing and comparison of five Tilletia species to identify candidate genes for the detection of regulated species infecting wheat.</title>
        <authorList>
            <person name="Nguyen H.D.T."/>
            <person name="Sultana T."/>
            <person name="Kesanakurti P."/>
            <person name="Hambleton S."/>
        </authorList>
    </citation>
    <scope>NUCLEOTIDE SEQUENCE</scope>
    <source>
        <strain evidence="2">DAOMC 236422</strain>
    </source>
</reference>
<feature type="region of interest" description="Disordered" evidence="1">
    <location>
        <begin position="148"/>
        <end position="178"/>
    </location>
</feature>
<dbReference type="Proteomes" id="UP000078113">
    <property type="component" value="Unassembled WGS sequence"/>
</dbReference>
<reference evidence="2" key="1">
    <citation type="submission" date="2016-04" db="EMBL/GenBank/DDBJ databases">
        <authorList>
            <person name="Nguyen H.D."/>
            <person name="Samba Siva P."/>
            <person name="Cullis J."/>
            <person name="Levesque C.A."/>
            <person name="Hambleton S."/>
        </authorList>
    </citation>
    <scope>NUCLEOTIDE SEQUENCE</scope>
    <source>
        <strain evidence="2">DAOMC 236422</strain>
    </source>
</reference>
<sequence>MSNANIDPLELCAALRCLDRLVAEQRPTVEQAIRQQFDADEQAAQAQAAQEAEEEAARQESERLAVQADETRRTEVLRAQETHLAAAKNLVDLAKAHSPLVEPKDEAKQVTQDKSLANGLDMLVAVPSQKVPTRSGPAITSTCGILEPRAWPWPQSPNSLGTPPSRWEETEPSRSRTQLSAFARTAISP</sequence>
<evidence type="ECO:0000313" key="3">
    <source>
        <dbReference type="Proteomes" id="UP000078113"/>
    </source>
</evidence>
<evidence type="ECO:0000256" key="1">
    <source>
        <dbReference type="SAM" id="MobiDB-lite"/>
    </source>
</evidence>
<organism evidence="2 3">
    <name type="scientific">Tilletia walkeri</name>
    <dbReference type="NCBI Taxonomy" id="117179"/>
    <lineage>
        <taxon>Eukaryota</taxon>
        <taxon>Fungi</taxon>
        <taxon>Dikarya</taxon>
        <taxon>Basidiomycota</taxon>
        <taxon>Ustilaginomycotina</taxon>
        <taxon>Exobasidiomycetes</taxon>
        <taxon>Tilletiales</taxon>
        <taxon>Tilletiaceae</taxon>
        <taxon>Tilletia</taxon>
    </lineage>
</organism>
<evidence type="ECO:0000313" key="2">
    <source>
        <dbReference type="EMBL" id="KAE8263464.1"/>
    </source>
</evidence>
<feature type="region of interest" description="Disordered" evidence="1">
    <location>
        <begin position="38"/>
        <end position="70"/>
    </location>
</feature>
<name>A0A8X7T172_9BASI</name>
<dbReference type="EMBL" id="LWDG02000647">
    <property type="protein sequence ID" value="KAE8263464.1"/>
    <property type="molecule type" value="Genomic_DNA"/>
</dbReference>
<comment type="caution">
    <text evidence="2">The sequence shown here is derived from an EMBL/GenBank/DDBJ whole genome shotgun (WGS) entry which is preliminary data.</text>
</comment>
<proteinExistence type="predicted"/>
<gene>
    <name evidence="2" type="ORF">A4X09_0g7226</name>
</gene>
<protein>
    <submittedName>
        <fullName evidence="2">Uncharacterized protein</fullName>
    </submittedName>
</protein>